<keyword evidence="2 9" id="KW-0812">Transmembrane</keyword>
<comment type="similarity">
    <text evidence="7">Belongs to the ThrE exporter (TC 2.A.79) family.</text>
</comment>
<gene>
    <name evidence="11" type="ORF">D9613_002137</name>
</gene>
<feature type="transmembrane region" description="Helical" evidence="9">
    <location>
        <begin position="1319"/>
        <end position="1338"/>
    </location>
</feature>
<reference evidence="11 12" key="1">
    <citation type="submission" date="2019-12" db="EMBL/GenBank/DDBJ databases">
        <authorList>
            <person name="Floudas D."/>
            <person name="Bentzer J."/>
            <person name="Ahren D."/>
            <person name="Johansson T."/>
            <person name="Persson P."/>
            <person name="Tunlid A."/>
        </authorList>
    </citation>
    <scope>NUCLEOTIDE SEQUENCE [LARGE SCALE GENOMIC DNA]</scope>
    <source>
        <strain evidence="11 12">CBS 102.39</strain>
    </source>
</reference>
<evidence type="ECO:0000256" key="1">
    <source>
        <dbReference type="ARBA" id="ARBA00004141"/>
    </source>
</evidence>
<dbReference type="EMBL" id="JAACJL010000001">
    <property type="protein sequence ID" value="KAF4623515.1"/>
    <property type="molecule type" value="Genomic_DNA"/>
</dbReference>
<feature type="transmembrane region" description="Helical" evidence="9">
    <location>
        <begin position="1115"/>
        <end position="1138"/>
    </location>
</feature>
<dbReference type="Gene3D" id="4.10.240.10">
    <property type="entry name" value="Zn(2)-C6 fungal-type DNA-binding domain"/>
    <property type="match status" value="1"/>
</dbReference>
<dbReference type="CDD" id="cd00067">
    <property type="entry name" value="GAL4"/>
    <property type="match status" value="1"/>
</dbReference>
<dbReference type="Pfam" id="PF12821">
    <property type="entry name" value="ThrE_2"/>
    <property type="match status" value="1"/>
</dbReference>
<evidence type="ECO:0000256" key="6">
    <source>
        <dbReference type="ARBA" id="ARBA00023242"/>
    </source>
</evidence>
<keyword evidence="4 9" id="KW-1133">Transmembrane helix</keyword>
<comment type="caution">
    <text evidence="11">The sequence shown here is derived from an EMBL/GenBank/DDBJ whole genome shotgun (WGS) entry which is preliminary data.</text>
</comment>
<evidence type="ECO:0000313" key="11">
    <source>
        <dbReference type="EMBL" id="KAF4623515.1"/>
    </source>
</evidence>
<dbReference type="PROSITE" id="PS50048">
    <property type="entry name" value="ZN2_CY6_FUNGAL_2"/>
    <property type="match status" value="1"/>
</dbReference>
<dbReference type="Pfam" id="PF06738">
    <property type="entry name" value="ThrE"/>
    <property type="match status" value="1"/>
</dbReference>
<evidence type="ECO:0000256" key="5">
    <source>
        <dbReference type="ARBA" id="ARBA00023136"/>
    </source>
</evidence>
<name>A0A8H4R7E4_9AGAR</name>
<comment type="subcellular location">
    <subcellularLocation>
        <location evidence="1">Membrane</location>
        <topology evidence="1">Multi-pass membrane protein</topology>
    </subcellularLocation>
</comment>
<feature type="region of interest" description="Disordered" evidence="8">
    <location>
        <begin position="115"/>
        <end position="203"/>
    </location>
</feature>
<dbReference type="InterPro" id="IPR007219">
    <property type="entry name" value="XnlR_reg_dom"/>
</dbReference>
<feature type="transmembrane region" description="Helical" evidence="9">
    <location>
        <begin position="1438"/>
        <end position="1463"/>
    </location>
</feature>
<evidence type="ECO:0000256" key="7">
    <source>
        <dbReference type="ARBA" id="ARBA00034125"/>
    </source>
</evidence>
<evidence type="ECO:0000259" key="10">
    <source>
        <dbReference type="PROSITE" id="PS50048"/>
    </source>
</evidence>
<keyword evidence="5 9" id="KW-0472">Membrane</keyword>
<dbReference type="SMART" id="SM00906">
    <property type="entry name" value="Fungal_trans"/>
    <property type="match status" value="1"/>
</dbReference>
<evidence type="ECO:0000256" key="8">
    <source>
        <dbReference type="SAM" id="MobiDB-lite"/>
    </source>
</evidence>
<organism evidence="11 12">
    <name type="scientific">Agrocybe pediades</name>
    <dbReference type="NCBI Taxonomy" id="84607"/>
    <lineage>
        <taxon>Eukaryota</taxon>
        <taxon>Fungi</taxon>
        <taxon>Dikarya</taxon>
        <taxon>Basidiomycota</taxon>
        <taxon>Agaricomycotina</taxon>
        <taxon>Agaricomycetes</taxon>
        <taxon>Agaricomycetidae</taxon>
        <taxon>Agaricales</taxon>
        <taxon>Agaricineae</taxon>
        <taxon>Strophariaceae</taxon>
        <taxon>Agrocybe</taxon>
    </lineage>
</organism>
<evidence type="ECO:0000313" key="12">
    <source>
        <dbReference type="Proteomes" id="UP000521872"/>
    </source>
</evidence>
<feature type="transmembrane region" description="Helical" evidence="9">
    <location>
        <begin position="1375"/>
        <end position="1392"/>
    </location>
</feature>
<dbReference type="SUPFAM" id="SSF57701">
    <property type="entry name" value="Zn2/Cys6 DNA-binding domain"/>
    <property type="match status" value="1"/>
</dbReference>
<keyword evidence="12" id="KW-1185">Reference proteome</keyword>
<proteinExistence type="inferred from homology"/>
<feature type="region of interest" description="Disordered" evidence="8">
    <location>
        <begin position="323"/>
        <end position="354"/>
    </location>
</feature>
<dbReference type="Proteomes" id="UP000521872">
    <property type="component" value="Unassembled WGS sequence"/>
</dbReference>
<dbReference type="PANTHER" id="PTHR31082">
    <property type="entry name" value="PHEROMONE-REGULATED MEMBRANE PROTEIN 10"/>
    <property type="match status" value="1"/>
</dbReference>
<dbReference type="GO" id="GO:0006351">
    <property type="term" value="P:DNA-templated transcription"/>
    <property type="evidence" value="ECO:0007669"/>
    <property type="project" value="InterPro"/>
</dbReference>
<dbReference type="Pfam" id="PF00172">
    <property type="entry name" value="Zn_clus"/>
    <property type="match status" value="1"/>
</dbReference>
<dbReference type="GO" id="GO:0008270">
    <property type="term" value="F:zinc ion binding"/>
    <property type="evidence" value="ECO:0007669"/>
    <property type="project" value="InterPro"/>
</dbReference>
<feature type="compositionally biased region" description="Basic and acidic residues" evidence="8">
    <location>
        <begin position="323"/>
        <end position="334"/>
    </location>
</feature>
<dbReference type="GO" id="GO:0022857">
    <property type="term" value="F:transmembrane transporter activity"/>
    <property type="evidence" value="ECO:0007669"/>
    <property type="project" value="InterPro"/>
</dbReference>
<protein>
    <recommendedName>
        <fullName evidence="10">Zn(2)-C6 fungal-type domain-containing protein</fullName>
    </recommendedName>
</protein>
<evidence type="ECO:0000256" key="9">
    <source>
        <dbReference type="SAM" id="Phobius"/>
    </source>
</evidence>
<dbReference type="InterPro" id="IPR051361">
    <property type="entry name" value="ThrE/Ser_Exporter"/>
</dbReference>
<feature type="region of interest" description="Disordered" evidence="8">
    <location>
        <begin position="750"/>
        <end position="780"/>
    </location>
</feature>
<dbReference type="PROSITE" id="PS00463">
    <property type="entry name" value="ZN2_CY6_FUNGAL_1"/>
    <property type="match status" value="1"/>
</dbReference>
<feature type="transmembrane region" description="Helical" evidence="9">
    <location>
        <begin position="1225"/>
        <end position="1249"/>
    </location>
</feature>
<keyword evidence="6" id="KW-0539">Nucleus</keyword>
<feature type="transmembrane region" description="Helical" evidence="9">
    <location>
        <begin position="1399"/>
        <end position="1418"/>
    </location>
</feature>
<feature type="region of interest" description="Disordered" evidence="8">
    <location>
        <begin position="937"/>
        <end position="958"/>
    </location>
</feature>
<dbReference type="InterPro" id="IPR010619">
    <property type="entry name" value="ThrE-like_N"/>
</dbReference>
<dbReference type="GO" id="GO:0003677">
    <property type="term" value="F:DNA binding"/>
    <property type="evidence" value="ECO:0007669"/>
    <property type="project" value="InterPro"/>
</dbReference>
<dbReference type="GO" id="GO:0016020">
    <property type="term" value="C:membrane"/>
    <property type="evidence" value="ECO:0007669"/>
    <property type="project" value="UniProtKB-SubCell"/>
</dbReference>
<dbReference type="GO" id="GO:0000981">
    <property type="term" value="F:DNA-binding transcription factor activity, RNA polymerase II-specific"/>
    <property type="evidence" value="ECO:0007669"/>
    <property type="project" value="InterPro"/>
</dbReference>
<sequence length="1474" mass="162969">MDSSSSTNPAIKKHEDDDKSEKRDLKPVTKTLNRVPRACNACRKQKMRCEGADNPPCKRCRNTGLECLFEKPSREATLTGEAGLERIRSLEAHVADIRQTQAIISNTLTELVQQLRQGGHPIRSPSTYPPSSFQPSPSINSPAASTPTVSHQHTSPPVLPGSLASSTHGPVGNQARAQRHAYSTSSSSVSQVHAATPRDDVQSPVYNNFPVTTQAYAQHNISAQSQFLPPFSTFQNQHPMGPPVVQQSISSSASTTRFQDPNHQRPSTKIAGSKRQAPLSSNATSADSSDMEDEEGGELPISGLVAPWEVLRGLADVAIERAAKENGDNSEPHSRTRSPSPDRQTRPSKRRKIRHKIPPVMTFPDVVTKGIITEAEARDLFKIFYDGCSTFLPVFDINTDTYDALHERSPFAVDTICMVAARVRDGGGKPSETYRRCLEEVQAISSATLFAPVVRTEAVQSMISGWSDNGWLSGGHAVRMAMELSLHKAWPTLRERIHSRRVNIDEDRPLVIASRTWFCLYLFEHQLSYGTGRPAVLKDDDSIRQCRFLLNHPLAIEDDMRLVSTVELIAVREGVQNKIDFNGPITPEDFKHLHDANIHFMSWYKEWDEVFSRKYEDAAFYRQSLQIQQVHAELFHNATALRNIIGPEDVDNMPAAQRALALRSIQIARQGLDITVNSPAYRKGMTYAVHYTHATATFTASFLLRLARLFPRDCDIVEIRKQVESLAELMAEIPGKRYALTLQLMLKRSKRRKGSGASQSPNISRDPQRPPGMVIDQQPHGVPLPPPIHGVVQPYSPIYDVGPAGYPIQDNHSHANQGQANPMPQYYAPQAGNFNEAEQIWRGLEQTSVEQLPVWISDQSLGGQTFSQHGMDAFIIPTEYLPPTTQIWSTSYSPSYSPVSYLIYGLSRAVKCLCKKAFTLSPKIVCWSVMSSSKDSGIKQGGEHNEVPLSRPILDPRQPSTGAKPGIKPLKTLSALSVTSLIRPKRRASVITKNVEDMTTRRKFILKLAKALLTFGAPSHRIESQLLAASNILDAKAEFVHLPNIIIVSFHNDDSPSTRTYFIRSRGRIALTSLHKVHEVYRDVLHDNIGAEAGTDALRQILRLPPIYSLKWRCFFAFICASIICGLSFGGSIVDMWISGACACVLQYLGLNAANKSSMYANVYEISVSIIVAFVARGLSNIPGDIFCYSAISSAGVVVILPGFTVLISALELMSRNIFCGSVRIVYAIIYTLFLGFGLTIGSDFYLVIDRRARRIYYHSSVPTNLTYTHGQFTMQNGTNPFIPVSGMLGLSNLQGSLPDHTIRGCIRDPSWPWWRQPLPWWTLFFLVPIYSVCSSLSNLQYWRSLQLPLMVLFSCCAYAANRAASLVLPGRTDIVSAAGAFVIGSLGNIYSRLVRGTAFTSMVTGVLFLVPSGIAQGGGVTQTYHSSAEQYSNGFSLALRMITVAAGVTIGLFVSQVIVYFFGTRKNAAHFAF</sequence>
<dbReference type="CDD" id="cd12148">
    <property type="entry name" value="fungal_TF_MHR"/>
    <property type="match status" value="1"/>
</dbReference>
<feature type="compositionally biased region" description="Polar residues" evidence="8">
    <location>
        <begin position="756"/>
        <end position="765"/>
    </location>
</feature>
<accession>A0A8H4R7E4</accession>
<feature type="transmembrane region" description="Helical" evidence="9">
    <location>
        <begin position="1191"/>
        <end position="1213"/>
    </location>
</feature>
<dbReference type="SMART" id="SM00066">
    <property type="entry name" value="GAL4"/>
    <property type="match status" value="1"/>
</dbReference>
<evidence type="ECO:0000256" key="2">
    <source>
        <dbReference type="ARBA" id="ARBA00022692"/>
    </source>
</evidence>
<keyword evidence="3" id="KW-0479">Metal-binding</keyword>
<feature type="domain" description="Zn(2)-C6 fungal-type" evidence="10">
    <location>
        <begin position="38"/>
        <end position="69"/>
    </location>
</feature>
<evidence type="ECO:0000256" key="4">
    <source>
        <dbReference type="ARBA" id="ARBA00022989"/>
    </source>
</evidence>
<feature type="compositionally biased region" description="Basic and acidic residues" evidence="8">
    <location>
        <begin position="12"/>
        <end position="27"/>
    </location>
</feature>
<dbReference type="InterPro" id="IPR001138">
    <property type="entry name" value="Zn2Cys6_DnaBD"/>
</dbReference>
<feature type="compositionally biased region" description="Polar residues" evidence="8">
    <location>
        <begin position="124"/>
        <end position="155"/>
    </location>
</feature>
<feature type="region of interest" description="Disordered" evidence="8">
    <location>
        <begin position="1"/>
        <end position="30"/>
    </location>
</feature>
<dbReference type="InterPro" id="IPR036864">
    <property type="entry name" value="Zn2-C6_fun-type_DNA-bd_sf"/>
</dbReference>
<dbReference type="PANTHER" id="PTHR31082:SF4">
    <property type="entry name" value="PHEROMONE-REGULATED MEMBRANE PROTEIN 10"/>
    <property type="match status" value="1"/>
</dbReference>
<dbReference type="InterPro" id="IPR024528">
    <property type="entry name" value="ThrE_2"/>
</dbReference>
<feature type="compositionally biased region" description="Polar residues" evidence="8">
    <location>
        <begin position="245"/>
        <end position="267"/>
    </location>
</feature>
<evidence type="ECO:0000256" key="3">
    <source>
        <dbReference type="ARBA" id="ARBA00022723"/>
    </source>
</evidence>
<feature type="region of interest" description="Disordered" evidence="8">
    <location>
        <begin position="230"/>
        <end position="301"/>
    </location>
</feature>